<evidence type="ECO:0000256" key="2">
    <source>
        <dbReference type="ARBA" id="ARBA00006485"/>
    </source>
</evidence>
<evidence type="ECO:0000256" key="18">
    <source>
        <dbReference type="ARBA" id="ARBA00047811"/>
    </source>
</evidence>
<dbReference type="OrthoDB" id="6284126at2759"/>
<keyword evidence="15" id="KW-0804">Transcription</keyword>
<evidence type="ECO:0000256" key="3">
    <source>
        <dbReference type="ARBA" id="ARBA00012409"/>
    </source>
</evidence>
<keyword evidence="7" id="KW-0808">Transferase</keyword>
<sequence>MQSMNQEPHHMFQQDPMRFYRSKRDNARRRVGDKYEILGFISSGTYGRVYKARSKEEAATVHAIKKFKPDKEGDVITYTGISQSAIREIALNKEISHENVVALKEVILEDKSIYMVFEYAEHDFLQLIHHHSQNLRRPISSAVLKSLTYQLLNGLLYLHSCHIIHRDLKPANILITADGIVKIGDLGLARLTYEPLQPLFAGDKVVVTIWYRAPELLLGAKHYNMAVDVWAVGCVVAEMASLRPIFKGEEAKLDSKKNVPFQKDQVTKIFEVLGTPDENDWPGIRHMPEYQSMKRLEQYSNHLLDWASSRMKTQQGYHFLRELFAYDPDKRLTCKQALQHKWFEEDPKPTRNSFQNVPSQHLPPVRRLTHDEAPSMLPLPTVPAATALQASQFAQSQSQSQPQLQGQVQPQGKGSAASFGSSGGVSGIAATSSSSAAAWYKSTCADLAPPQIQTGNAARASSNASALSVFAKTCVLWDNGSTIPYAFLSGTANQQDKVNQAIVEWTHYANIKFSLVSATSTSPTPTIRISFNADGGNWSYVGKLVGNVAAGQATMNLAAVQDSASCFPEERGVILHQFGHALGMTHEHPSTLLLEPTAAATFYSFTQRWSAIDVERKILDVYSSGALTNFREVDDTSIMRYFFSKQMNLEHRPFPPNCELSDKDKAFMVVNYPLAQLDPAAREWTLDFALDVLGVPAFEKHAILLSRPDDVRKQYAVWMVRQLLEPSTGFIHSRRLLPSFDDEEEPRNAQAWFSRACTDLSQSPKRLEDEQTSSRIAFAVIARSNVLWTNGQTITYSYLGGNATQQRKVDSVVQQWTNYANLIIKKVASGGQIRISFNATDGSWSYVGRETLNVSAKKATMNFGWIKGTTSAMSDEEKGTILHEFGHALGLLHEHQSPARGGTLTLKESSVYEYYQRTQGWSREMIQEQIIDVYQEGDVSNYSTLDLKSIMMYFMPKEMNTQNIEVKPNSALSDLDKAYMTINYPFQNKDPRWTLMHALEVAGVMGAARTEIAKEKDPILIRQKFSVWSAAQRAETNVTTLKAAGRGGLRPVGESAIGGVTKTITATESNDWCSTESPEMIQATVDAMSTQEQGGVARGLGPARAAALQPHLLWNPGDTIFYWFQQSEYRARNIESFRVSRLHYLKECMREWTGYSGISFQEVASEDRADMKIWFHEARLFPHPRETSWTAIGTTCRGWVNNQIEKGGTLFTTCYFKPEIEGTAVPGSREFDFMLRDFRHELGHVLGLRHEQASPLSETLFHTDQDAPLEEQIGIWTDWDPKSIMLYRNIPLRGGRGSTGTNFEISTRDKNFVKALYAKNERVLREAATALGLSREAVDAIVHNVPLGSSPAAWNAAMQGARTELARQLKLKYGPAGVVAPRGVQLRSLDVSESRPVKGSYD</sequence>
<evidence type="ECO:0000256" key="20">
    <source>
        <dbReference type="ARBA" id="ARBA00049280"/>
    </source>
</evidence>
<dbReference type="InterPro" id="IPR001506">
    <property type="entry name" value="Peptidase_M12A"/>
</dbReference>
<dbReference type="CDD" id="cd07842">
    <property type="entry name" value="STKc_CDK8_like"/>
    <property type="match status" value="1"/>
</dbReference>
<dbReference type="EC" id="2.7.11.22" evidence="4"/>
<comment type="similarity">
    <text evidence="2">Belongs to the protein kinase superfamily. CMGC Ser/Thr protein kinase family. CDC2/CDKX subfamily.</text>
</comment>
<protein>
    <recommendedName>
        <fullName evidence="17">Cyclin-dependent kinase 8</fullName>
        <ecNumber evidence="4">2.7.11.22</ecNumber>
        <ecNumber evidence="3">2.7.11.23</ecNumber>
    </recommendedName>
</protein>
<dbReference type="SMART" id="SM00235">
    <property type="entry name" value="ZnMc"/>
    <property type="match status" value="2"/>
</dbReference>
<dbReference type="Proteomes" id="UP000292702">
    <property type="component" value="Unassembled WGS sequence"/>
</dbReference>
<dbReference type="GO" id="GO:0006508">
    <property type="term" value="P:proteolysis"/>
    <property type="evidence" value="ECO:0007669"/>
    <property type="project" value="InterPro"/>
</dbReference>
<evidence type="ECO:0000256" key="15">
    <source>
        <dbReference type="ARBA" id="ARBA00023163"/>
    </source>
</evidence>
<dbReference type="InterPro" id="IPR024079">
    <property type="entry name" value="MetalloPept_cat_dom_sf"/>
</dbReference>
<evidence type="ECO:0000256" key="17">
    <source>
        <dbReference type="ARBA" id="ARBA00041823"/>
    </source>
</evidence>
<dbReference type="SMART" id="SM00220">
    <property type="entry name" value="S_TKc"/>
    <property type="match status" value="1"/>
</dbReference>
<evidence type="ECO:0000256" key="4">
    <source>
        <dbReference type="ARBA" id="ARBA00012425"/>
    </source>
</evidence>
<dbReference type="GO" id="GO:0004222">
    <property type="term" value="F:metalloendopeptidase activity"/>
    <property type="evidence" value="ECO:0007669"/>
    <property type="project" value="InterPro"/>
</dbReference>
<keyword evidence="8" id="KW-0479">Metal-binding</keyword>
<accession>A0A4R0RSN4</accession>
<keyword evidence="24" id="KW-1185">Reference proteome</keyword>
<evidence type="ECO:0000256" key="16">
    <source>
        <dbReference type="ARBA" id="ARBA00023242"/>
    </source>
</evidence>
<dbReference type="Gene3D" id="3.30.200.20">
    <property type="entry name" value="Phosphorylase Kinase, domain 1"/>
    <property type="match status" value="1"/>
</dbReference>
<dbReference type="InterPro" id="IPR008271">
    <property type="entry name" value="Ser/Thr_kinase_AS"/>
</dbReference>
<comment type="catalytic activity">
    <reaction evidence="18">
        <text>L-threonyl-[protein] + ATP = O-phospho-L-threonyl-[protein] + ADP + H(+)</text>
        <dbReference type="Rhea" id="RHEA:46608"/>
        <dbReference type="Rhea" id="RHEA-COMP:11060"/>
        <dbReference type="Rhea" id="RHEA-COMP:11605"/>
        <dbReference type="ChEBI" id="CHEBI:15378"/>
        <dbReference type="ChEBI" id="CHEBI:30013"/>
        <dbReference type="ChEBI" id="CHEBI:30616"/>
        <dbReference type="ChEBI" id="CHEBI:61977"/>
        <dbReference type="ChEBI" id="CHEBI:456216"/>
        <dbReference type="EC" id="2.7.11.22"/>
    </reaction>
</comment>
<dbReference type="GO" id="GO:0004693">
    <property type="term" value="F:cyclin-dependent protein serine/threonine kinase activity"/>
    <property type="evidence" value="ECO:0007669"/>
    <property type="project" value="UniProtKB-EC"/>
</dbReference>
<evidence type="ECO:0000259" key="22">
    <source>
        <dbReference type="PROSITE" id="PS50011"/>
    </source>
</evidence>
<evidence type="ECO:0000256" key="5">
    <source>
        <dbReference type="ARBA" id="ARBA00022491"/>
    </source>
</evidence>
<comment type="catalytic activity">
    <reaction evidence="20">
        <text>[DNA-directed RNA polymerase] + ATP = phospho-[DNA-directed RNA polymerase] + ADP + H(+)</text>
        <dbReference type="Rhea" id="RHEA:10216"/>
        <dbReference type="Rhea" id="RHEA-COMP:11321"/>
        <dbReference type="Rhea" id="RHEA-COMP:11322"/>
        <dbReference type="ChEBI" id="CHEBI:15378"/>
        <dbReference type="ChEBI" id="CHEBI:30616"/>
        <dbReference type="ChEBI" id="CHEBI:43176"/>
        <dbReference type="ChEBI" id="CHEBI:68546"/>
        <dbReference type="ChEBI" id="CHEBI:456216"/>
        <dbReference type="EC" id="2.7.11.23"/>
    </reaction>
</comment>
<evidence type="ECO:0000313" key="23">
    <source>
        <dbReference type="EMBL" id="TCD66808.1"/>
    </source>
</evidence>
<feature type="region of interest" description="Disordered" evidence="21">
    <location>
        <begin position="390"/>
        <end position="420"/>
    </location>
</feature>
<dbReference type="EMBL" id="RWJN01000121">
    <property type="protein sequence ID" value="TCD66808.1"/>
    <property type="molecule type" value="Genomic_DNA"/>
</dbReference>
<keyword evidence="14" id="KW-0010">Activator</keyword>
<dbReference type="FunFam" id="1.10.510.10:FF:000408">
    <property type="entry name" value="Serine/threonine-protein kinase SSN3"/>
    <property type="match status" value="1"/>
</dbReference>
<evidence type="ECO:0000256" key="11">
    <source>
        <dbReference type="ARBA" id="ARBA00022840"/>
    </source>
</evidence>
<keyword evidence="9" id="KW-0547">Nucleotide-binding</keyword>
<dbReference type="Gene3D" id="1.10.510.10">
    <property type="entry name" value="Transferase(Phosphotransferase) domain 1"/>
    <property type="match status" value="1"/>
</dbReference>
<feature type="domain" description="Protein kinase" evidence="22">
    <location>
        <begin position="35"/>
        <end position="343"/>
    </location>
</feature>
<keyword evidence="13" id="KW-0805">Transcription regulation</keyword>
<dbReference type="EC" id="2.7.11.23" evidence="3"/>
<keyword evidence="6" id="KW-0723">Serine/threonine-protein kinase</keyword>
<dbReference type="PROSITE" id="PS50011">
    <property type="entry name" value="PROTEIN_KINASE_DOM"/>
    <property type="match status" value="1"/>
</dbReference>
<dbReference type="STRING" id="92696.A0A4R0RSN4"/>
<dbReference type="GO" id="GO:0008353">
    <property type="term" value="F:RNA polymerase II CTD heptapeptide repeat kinase activity"/>
    <property type="evidence" value="ECO:0007669"/>
    <property type="project" value="UniProtKB-EC"/>
</dbReference>
<dbReference type="GO" id="GO:0016592">
    <property type="term" value="C:mediator complex"/>
    <property type="evidence" value="ECO:0007669"/>
    <property type="project" value="TreeGrafter"/>
</dbReference>
<dbReference type="InterPro" id="IPR000719">
    <property type="entry name" value="Prot_kinase_dom"/>
</dbReference>
<dbReference type="SUPFAM" id="SSF55486">
    <property type="entry name" value="Metalloproteases ('zincins'), catalytic domain"/>
    <property type="match status" value="3"/>
</dbReference>
<dbReference type="PANTHER" id="PTHR24056">
    <property type="entry name" value="CELL DIVISION PROTEIN KINASE"/>
    <property type="match status" value="1"/>
</dbReference>
<dbReference type="Gene3D" id="3.40.390.10">
    <property type="entry name" value="Collagenase (Catalytic Domain)"/>
    <property type="match status" value="3"/>
</dbReference>
<proteinExistence type="inferred from homology"/>
<evidence type="ECO:0000256" key="7">
    <source>
        <dbReference type="ARBA" id="ARBA00022679"/>
    </source>
</evidence>
<dbReference type="InterPro" id="IPR050108">
    <property type="entry name" value="CDK"/>
</dbReference>
<keyword evidence="11" id="KW-0067">ATP-binding</keyword>
<evidence type="ECO:0000256" key="1">
    <source>
        <dbReference type="ARBA" id="ARBA00004123"/>
    </source>
</evidence>
<reference evidence="23 24" key="1">
    <citation type="submission" date="2018-11" db="EMBL/GenBank/DDBJ databases">
        <title>Genome assembly of Steccherinum ochraceum LE-BIN_3174, the white-rot fungus of the Steccherinaceae family (The Residual Polyporoid clade, Polyporales, Basidiomycota).</title>
        <authorList>
            <person name="Fedorova T.V."/>
            <person name="Glazunova O.A."/>
            <person name="Landesman E.O."/>
            <person name="Moiseenko K.V."/>
            <person name="Psurtseva N.V."/>
            <person name="Savinova O.S."/>
            <person name="Shakhova N.V."/>
            <person name="Tyazhelova T.V."/>
            <person name="Vasina D.V."/>
        </authorList>
    </citation>
    <scope>NUCLEOTIDE SEQUENCE [LARGE SCALE GENOMIC DNA]</scope>
    <source>
        <strain evidence="23 24">LE-BIN_3174</strain>
    </source>
</reference>
<dbReference type="InterPro" id="IPR006026">
    <property type="entry name" value="Peptidase_Metallo"/>
</dbReference>
<dbReference type="Pfam" id="PF00069">
    <property type="entry name" value="Pkinase"/>
    <property type="match status" value="1"/>
</dbReference>
<keyword evidence="16" id="KW-0539">Nucleus</keyword>
<keyword evidence="5" id="KW-0678">Repressor</keyword>
<evidence type="ECO:0000256" key="14">
    <source>
        <dbReference type="ARBA" id="ARBA00023159"/>
    </source>
</evidence>
<keyword evidence="12" id="KW-0460">Magnesium</keyword>
<comment type="catalytic activity">
    <reaction evidence="19">
        <text>L-seryl-[protein] + ATP = O-phospho-L-seryl-[protein] + ADP + H(+)</text>
        <dbReference type="Rhea" id="RHEA:17989"/>
        <dbReference type="Rhea" id="RHEA-COMP:9863"/>
        <dbReference type="Rhea" id="RHEA-COMP:11604"/>
        <dbReference type="ChEBI" id="CHEBI:15378"/>
        <dbReference type="ChEBI" id="CHEBI:29999"/>
        <dbReference type="ChEBI" id="CHEBI:30616"/>
        <dbReference type="ChEBI" id="CHEBI:83421"/>
        <dbReference type="ChEBI" id="CHEBI:456216"/>
        <dbReference type="EC" id="2.7.11.22"/>
    </reaction>
</comment>
<comment type="caution">
    <text evidence="23">The sequence shown here is derived from an EMBL/GenBank/DDBJ whole genome shotgun (WGS) entry which is preliminary data.</text>
</comment>
<dbReference type="Pfam" id="PF01400">
    <property type="entry name" value="Astacin"/>
    <property type="match status" value="2"/>
</dbReference>
<gene>
    <name evidence="23" type="primary">SSN3</name>
    <name evidence="23" type="ORF">EIP91_000944</name>
</gene>
<dbReference type="SUPFAM" id="SSF56112">
    <property type="entry name" value="Protein kinase-like (PK-like)"/>
    <property type="match status" value="1"/>
</dbReference>
<keyword evidence="10 23" id="KW-0418">Kinase</keyword>
<evidence type="ECO:0000256" key="21">
    <source>
        <dbReference type="SAM" id="MobiDB-lite"/>
    </source>
</evidence>
<dbReference type="InterPro" id="IPR011009">
    <property type="entry name" value="Kinase-like_dom_sf"/>
</dbReference>
<evidence type="ECO:0000256" key="19">
    <source>
        <dbReference type="ARBA" id="ARBA00048367"/>
    </source>
</evidence>
<comment type="subcellular location">
    <subcellularLocation>
        <location evidence="1">Nucleus</location>
    </subcellularLocation>
</comment>
<organism evidence="23 24">
    <name type="scientific">Steccherinum ochraceum</name>
    <dbReference type="NCBI Taxonomy" id="92696"/>
    <lineage>
        <taxon>Eukaryota</taxon>
        <taxon>Fungi</taxon>
        <taxon>Dikarya</taxon>
        <taxon>Basidiomycota</taxon>
        <taxon>Agaricomycotina</taxon>
        <taxon>Agaricomycetes</taxon>
        <taxon>Polyporales</taxon>
        <taxon>Steccherinaceae</taxon>
        <taxon>Steccherinum</taxon>
    </lineage>
</organism>
<dbReference type="PROSITE" id="PS00108">
    <property type="entry name" value="PROTEIN_KINASE_ST"/>
    <property type="match status" value="1"/>
</dbReference>
<evidence type="ECO:0000256" key="10">
    <source>
        <dbReference type="ARBA" id="ARBA00022777"/>
    </source>
</evidence>
<dbReference type="GO" id="GO:0005524">
    <property type="term" value="F:ATP binding"/>
    <property type="evidence" value="ECO:0007669"/>
    <property type="project" value="UniProtKB-KW"/>
</dbReference>
<dbReference type="GO" id="GO:0008270">
    <property type="term" value="F:zinc ion binding"/>
    <property type="evidence" value="ECO:0007669"/>
    <property type="project" value="InterPro"/>
</dbReference>
<evidence type="ECO:0000256" key="9">
    <source>
        <dbReference type="ARBA" id="ARBA00022741"/>
    </source>
</evidence>
<evidence type="ECO:0000313" key="24">
    <source>
        <dbReference type="Proteomes" id="UP000292702"/>
    </source>
</evidence>
<name>A0A4R0RSN4_9APHY</name>
<evidence type="ECO:0000256" key="8">
    <source>
        <dbReference type="ARBA" id="ARBA00022723"/>
    </source>
</evidence>
<dbReference type="PANTHER" id="PTHR24056:SF495">
    <property type="entry name" value="CYCLIN-DEPENDENT KINASE 8-RELATED"/>
    <property type="match status" value="1"/>
</dbReference>
<evidence type="ECO:0000256" key="12">
    <source>
        <dbReference type="ARBA" id="ARBA00022842"/>
    </source>
</evidence>
<evidence type="ECO:0000256" key="13">
    <source>
        <dbReference type="ARBA" id="ARBA00023015"/>
    </source>
</evidence>
<evidence type="ECO:0000256" key="6">
    <source>
        <dbReference type="ARBA" id="ARBA00022527"/>
    </source>
</evidence>